<keyword evidence="1" id="KW-1133">Transmembrane helix</keyword>
<dbReference type="Proteomes" id="UP000186922">
    <property type="component" value="Unassembled WGS sequence"/>
</dbReference>
<keyword evidence="1" id="KW-0472">Membrane</keyword>
<feature type="transmembrane region" description="Helical" evidence="1">
    <location>
        <begin position="68"/>
        <end position="87"/>
    </location>
</feature>
<dbReference type="SUPFAM" id="SSF81321">
    <property type="entry name" value="Family A G protein-coupled receptor-like"/>
    <property type="match status" value="1"/>
</dbReference>
<evidence type="ECO:0000313" key="3">
    <source>
        <dbReference type="Proteomes" id="UP000186922"/>
    </source>
</evidence>
<dbReference type="CDD" id="cd00637">
    <property type="entry name" value="7tm_classA_rhodopsin-like"/>
    <property type="match status" value="1"/>
</dbReference>
<keyword evidence="1" id="KW-0812">Transmembrane</keyword>
<evidence type="ECO:0008006" key="4">
    <source>
        <dbReference type="Google" id="ProtNLM"/>
    </source>
</evidence>
<name>A0A1D1VIM6_RAMVA</name>
<evidence type="ECO:0000256" key="1">
    <source>
        <dbReference type="SAM" id="Phobius"/>
    </source>
</evidence>
<reference evidence="2 3" key="1">
    <citation type="journal article" date="2016" name="Nat. Commun.">
        <title>Extremotolerant tardigrade genome and improved radiotolerance of human cultured cells by tardigrade-unique protein.</title>
        <authorList>
            <person name="Hashimoto T."/>
            <person name="Horikawa D.D."/>
            <person name="Saito Y."/>
            <person name="Kuwahara H."/>
            <person name="Kozuka-Hata H."/>
            <person name="Shin-I T."/>
            <person name="Minakuchi Y."/>
            <person name="Ohishi K."/>
            <person name="Motoyama A."/>
            <person name="Aizu T."/>
            <person name="Enomoto A."/>
            <person name="Kondo K."/>
            <person name="Tanaka S."/>
            <person name="Hara Y."/>
            <person name="Koshikawa S."/>
            <person name="Sagara H."/>
            <person name="Miura T."/>
            <person name="Yokobori S."/>
            <person name="Miyagawa K."/>
            <person name="Suzuki Y."/>
            <person name="Kubo T."/>
            <person name="Oyama M."/>
            <person name="Kohara Y."/>
            <person name="Fujiyama A."/>
            <person name="Arakawa K."/>
            <person name="Katayama T."/>
            <person name="Toyoda A."/>
            <person name="Kunieda T."/>
        </authorList>
    </citation>
    <scope>NUCLEOTIDE SEQUENCE [LARGE SCALE GENOMIC DNA]</scope>
    <source>
        <strain evidence="2 3">YOKOZUNA-1</strain>
    </source>
</reference>
<sequence>MGSNRCVNLNLAIPKLFYVRIFQRHGGHAAGENLKAIPTFATVPPFGGCLYNPNADALFRLSHGVLGVYLPFAVTGTAYLTIFVEIFRSRLVTGQKLTASMKRRVSIAQMLFAAFVWFCLTYLPQPILTASFKDVYLQHPVSYFLVRLALSFGASINPVSITYFG</sequence>
<feature type="transmembrane region" description="Helical" evidence="1">
    <location>
        <begin position="144"/>
        <end position="164"/>
    </location>
</feature>
<organism evidence="2 3">
    <name type="scientific">Ramazzottius varieornatus</name>
    <name type="common">Water bear</name>
    <name type="synonym">Tardigrade</name>
    <dbReference type="NCBI Taxonomy" id="947166"/>
    <lineage>
        <taxon>Eukaryota</taxon>
        <taxon>Metazoa</taxon>
        <taxon>Ecdysozoa</taxon>
        <taxon>Tardigrada</taxon>
        <taxon>Eutardigrada</taxon>
        <taxon>Parachela</taxon>
        <taxon>Hypsibioidea</taxon>
        <taxon>Ramazzottiidae</taxon>
        <taxon>Ramazzottius</taxon>
    </lineage>
</organism>
<dbReference type="EMBL" id="BDGG01000007">
    <property type="protein sequence ID" value="GAV01472.1"/>
    <property type="molecule type" value="Genomic_DNA"/>
</dbReference>
<feature type="transmembrane region" description="Helical" evidence="1">
    <location>
        <begin position="107"/>
        <end position="124"/>
    </location>
</feature>
<gene>
    <name evidence="2" type="primary">RvY_12180-1</name>
    <name evidence="2" type="synonym">RvY_12180.1</name>
    <name evidence="2" type="ORF">RvY_12180</name>
</gene>
<comment type="caution">
    <text evidence="2">The sequence shown here is derived from an EMBL/GenBank/DDBJ whole genome shotgun (WGS) entry which is preliminary data.</text>
</comment>
<dbReference type="AlphaFoldDB" id="A0A1D1VIM6"/>
<evidence type="ECO:0000313" key="2">
    <source>
        <dbReference type="EMBL" id="GAV01472.1"/>
    </source>
</evidence>
<keyword evidence="3" id="KW-1185">Reference proteome</keyword>
<protein>
    <recommendedName>
        <fullName evidence="4">G-protein coupled receptors family 1 profile domain-containing protein</fullName>
    </recommendedName>
</protein>
<proteinExistence type="predicted"/>
<dbReference type="OrthoDB" id="10471957at2759"/>
<accession>A0A1D1VIM6</accession>
<dbReference type="Gene3D" id="1.20.1070.10">
    <property type="entry name" value="Rhodopsin 7-helix transmembrane proteins"/>
    <property type="match status" value="1"/>
</dbReference>